<accession>A0AB36RJ61</accession>
<evidence type="ECO:0000256" key="1">
    <source>
        <dbReference type="ARBA" id="ARBA00007274"/>
    </source>
</evidence>
<dbReference type="Gene3D" id="2.160.10.10">
    <property type="entry name" value="Hexapeptide repeat proteins"/>
    <property type="match status" value="1"/>
</dbReference>
<dbReference type="PANTHER" id="PTHR43300">
    <property type="entry name" value="ACETYLTRANSFERASE"/>
    <property type="match status" value="1"/>
</dbReference>
<dbReference type="Proteomes" id="UP000216215">
    <property type="component" value="Unassembled WGS sequence"/>
</dbReference>
<organism evidence="5 6">
    <name type="scientific">Mesorhizobium mediterraneum</name>
    <dbReference type="NCBI Taxonomy" id="43617"/>
    <lineage>
        <taxon>Bacteria</taxon>
        <taxon>Pseudomonadati</taxon>
        <taxon>Pseudomonadota</taxon>
        <taxon>Alphaproteobacteria</taxon>
        <taxon>Hyphomicrobiales</taxon>
        <taxon>Phyllobacteriaceae</taxon>
        <taxon>Mesorhizobium</taxon>
    </lineage>
</organism>
<dbReference type="CDD" id="cd03349">
    <property type="entry name" value="LbH_XAT"/>
    <property type="match status" value="1"/>
</dbReference>
<evidence type="ECO:0000256" key="4">
    <source>
        <dbReference type="ARBA" id="ARBA00023315"/>
    </source>
</evidence>
<evidence type="ECO:0008006" key="7">
    <source>
        <dbReference type="Google" id="ProtNLM"/>
    </source>
</evidence>
<name>A0AB36RJ61_9HYPH</name>
<protein>
    <recommendedName>
        <fullName evidence="7">Chloramphenicol acetyltransferase</fullName>
    </recommendedName>
</protein>
<dbReference type="PANTHER" id="PTHR43300:SF11">
    <property type="entry name" value="ACETYLTRANSFERASE RV3034C-RELATED"/>
    <property type="match status" value="1"/>
</dbReference>
<dbReference type="PROSITE" id="PS00101">
    <property type="entry name" value="HEXAPEP_TRANSFERASES"/>
    <property type="match status" value="1"/>
</dbReference>
<dbReference type="SUPFAM" id="SSF51161">
    <property type="entry name" value="Trimeric LpxA-like enzymes"/>
    <property type="match status" value="1"/>
</dbReference>
<evidence type="ECO:0000256" key="3">
    <source>
        <dbReference type="ARBA" id="ARBA00022737"/>
    </source>
</evidence>
<dbReference type="InterPro" id="IPR018357">
    <property type="entry name" value="Hexapep_transf_CS"/>
</dbReference>
<comment type="similarity">
    <text evidence="1">Belongs to the transferase hexapeptide repeat family.</text>
</comment>
<keyword evidence="4" id="KW-0012">Acyltransferase</keyword>
<dbReference type="InterPro" id="IPR050179">
    <property type="entry name" value="Trans_hexapeptide_repeat"/>
</dbReference>
<dbReference type="GO" id="GO:0016746">
    <property type="term" value="F:acyltransferase activity"/>
    <property type="evidence" value="ECO:0007669"/>
    <property type="project" value="UniProtKB-KW"/>
</dbReference>
<dbReference type="Pfam" id="PF00132">
    <property type="entry name" value="Hexapep"/>
    <property type="match status" value="1"/>
</dbReference>
<dbReference type="EMBL" id="NPKI01000002">
    <property type="protein sequence ID" value="PAQ04192.1"/>
    <property type="molecule type" value="Genomic_DNA"/>
</dbReference>
<dbReference type="RefSeq" id="WP_095482800.1">
    <property type="nucleotide sequence ID" value="NZ_CP088151.1"/>
</dbReference>
<keyword evidence="3" id="KW-0677">Repeat</keyword>
<dbReference type="AlphaFoldDB" id="A0AB36RJ61"/>
<comment type="caution">
    <text evidence="5">The sequence shown here is derived from an EMBL/GenBank/DDBJ whole genome shotgun (WGS) entry which is preliminary data.</text>
</comment>
<evidence type="ECO:0000313" key="5">
    <source>
        <dbReference type="EMBL" id="PAQ04192.1"/>
    </source>
</evidence>
<dbReference type="InterPro" id="IPR001451">
    <property type="entry name" value="Hexapep"/>
</dbReference>
<evidence type="ECO:0000256" key="2">
    <source>
        <dbReference type="ARBA" id="ARBA00022679"/>
    </source>
</evidence>
<dbReference type="InterPro" id="IPR011004">
    <property type="entry name" value="Trimer_LpxA-like_sf"/>
</dbReference>
<evidence type="ECO:0000313" key="6">
    <source>
        <dbReference type="Proteomes" id="UP000216215"/>
    </source>
</evidence>
<proteinExistence type="inferred from homology"/>
<keyword evidence="6" id="KW-1185">Reference proteome</keyword>
<reference evidence="6" key="1">
    <citation type="submission" date="2017-08" db="EMBL/GenBank/DDBJ databases">
        <title>Mesorhizobium wenxinae sp. nov., a novel rhizobial species isolated from root nodules of chickpea (Cicer arietinum L.).</title>
        <authorList>
            <person name="Zhang J."/>
        </authorList>
    </citation>
    <scope>NUCLEOTIDE SEQUENCE [LARGE SCALE GENOMIC DNA]</scope>
    <source>
        <strain evidence="6">USDA 3392</strain>
    </source>
</reference>
<gene>
    <name evidence="5" type="ORF">CIT25_01505</name>
</gene>
<keyword evidence="2" id="KW-0808">Transferase</keyword>
<sequence length="198" mass="21880">MAFKKLRIWLGLKDDPAAIPRHAKIGRETYGVHGRAFLNCTAESPVEIGAFCSIGPGTLFLCQTDHRTDTASTFPFQSRIFRQKKNLEYLVSKGPILVGNDVWIGARAIILSGVTIGDGAVIAAGSVVTRDVAPYTLVGGNPAKVIKRRFSDETIAALLEIQWWKWPMARLKKERAAFDLSAEVFTKHYAAHQNSKRV</sequence>